<name>A0ABT7TPA5_9MICO</name>
<dbReference type="EMBL" id="JAUCMN010000004">
    <property type="protein sequence ID" value="MDM7891412.1"/>
    <property type="molecule type" value="Genomic_DNA"/>
</dbReference>
<protein>
    <recommendedName>
        <fullName evidence="3">HNH endonuclease</fullName>
    </recommendedName>
</protein>
<dbReference type="Proteomes" id="UP001236404">
    <property type="component" value="Unassembled WGS sequence"/>
</dbReference>
<reference evidence="1 2" key="1">
    <citation type="submission" date="2023-06" db="EMBL/GenBank/DDBJ databases">
        <authorList>
            <person name="Feng G."/>
            <person name="Li J."/>
            <person name="Zhu H."/>
        </authorList>
    </citation>
    <scope>NUCLEOTIDE SEQUENCE [LARGE SCALE GENOMIC DNA]</scope>
    <source>
        <strain evidence="1 2">RHCKG28</strain>
    </source>
</reference>
<organism evidence="1 2">
    <name type="scientific">Curtobacterium caseinilyticum</name>
    <dbReference type="NCBI Taxonomy" id="3055137"/>
    <lineage>
        <taxon>Bacteria</taxon>
        <taxon>Bacillati</taxon>
        <taxon>Actinomycetota</taxon>
        <taxon>Actinomycetes</taxon>
        <taxon>Micrococcales</taxon>
        <taxon>Microbacteriaceae</taxon>
        <taxon>Curtobacterium</taxon>
    </lineage>
</organism>
<dbReference type="RefSeq" id="WP_289473192.1">
    <property type="nucleotide sequence ID" value="NZ_JAUCMN010000004.1"/>
</dbReference>
<proteinExistence type="predicted"/>
<comment type="caution">
    <text evidence="1">The sequence shown here is derived from an EMBL/GenBank/DDBJ whole genome shotgun (WGS) entry which is preliminary data.</text>
</comment>
<evidence type="ECO:0000313" key="1">
    <source>
        <dbReference type="EMBL" id="MDM7891412.1"/>
    </source>
</evidence>
<gene>
    <name evidence="1" type="ORF">QUG93_06925</name>
</gene>
<evidence type="ECO:0000313" key="2">
    <source>
        <dbReference type="Proteomes" id="UP001236404"/>
    </source>
</evidence>
<accession>A0ABT7TPA5</accession>
<keyword evidence="2" id="KW-1185">Reference proteome</keyword>
<evidence type="ECO:0008006" key="3">
    <source>
        <dbReference type="Google" id="ProtNLM"/>
    </source>
</evidence>
<sequence length="264" mass="28877">MQAMQRDDVVFHYGRQYLRAISRVTAPWVAAPRPPGYPKIRSGDLDEGWLVRVEPVVTELSIGFDELRDVVGSGPGRPFGKDGRPAQKYLSTITEAEAATLLDRIGAAAPGLVESADLMSLPLQTDMPIRGTARVEQAELRRHLLRSRSEAPCAVCRRVLPASLLVAAHVLPRTLLTDSERMDFEHVAVLMCVLGCDALYERGYLTVRDKQVKIGRPADTPAVADSVGALVGSSVEPVSFQQESLFAEHASLHLGGPSRRTFKR</sequence>